<protein>
    <submittedName>
        <fullName evidence="1">Uncharacterized protein</fullName>
    </submittedName>
</protein>
<name>A0A653D7Q9_CALMS</name>
<sequence length="46" mass="5357">MTSCYGCRAVVGIFFGYSNSYHTFPSVTLYVVYNHCIKFFRQSNFT</sequence>
<proteinExistence type="predicted"/>
<gene>
    <name evidence="1" type="ORF">CALMAC_LOCUS15144</name>
</gene>
<dbReference type="EMBL" id="CAACVG010010606">
    <property type="protein sequence ID" value="VEN56180.1"/>
    <property type="molecule type" value="Genomic_DNA"/>
</dbReference>
<dbReference type="AlphaFoldDB" id="A0A653D7Q9"/>
<accession>A0A653D7Q9</accession>
<dbReference type="Proteomes" id="UP000410492">
    <property type="component" value="Unassembled WGS sequence"/>
</dbReference>
<reference evidence="1 2" key="1">
    <citation type="submission" date="2019-01" db="EMBL/GenBank/DDBJ databases">
        <authorList>
            <person name="Sayadi A."/>
        </authorList>
    </citation>
    <scope>NUCLEOTIDE SEQUENCE [LARGE SCALE GENOMIC DNA]</scope>
</reference>
<keyword evidence="2" id="KW-1185">Reference proteome</keyword>
<organism evidence="1 2">
    <name type="scientific">Callosobruchus maculatus</name>
    <name type="common">Southern cowpea weevil</name>
    <name type="synonym">Pulse bruchid</name>
    <dbReference type="NCBI Taxonomy" id="64391"/>
    <lineage>
        <taxon>Eukaryota</taxon>
        <taxon>Metazoa</taxon>
        <taxon>Ecdysozoa</taxon>
        <taxon>Arthropoda</taxon>
        <taxon>Hexapoda</taxon>
        <taxon>Insecta</taxon>
        <taxon>Pterygota</taxon>
        <taxon>Neoptera</taxon>
        <taxon>Endopterygota</taxon>
        <taxon>Coleoptera</taxon>
        <taxon>Polyphaga</taxon>
        <taxon>Cucujiformia</taxon>
        <taxon>Chrysomeloidea</taxon>
        <taxon>Chrysomelidae</taxon>
        <taxon>Bruchinae</taxon>
        <taxon>Bruchini</taxon>
        <taxon>Callosobruchus</taxon>
    </lineage>
</organism>
<evidence type="ECO:0000313" key="2">
    <source>
        <dbReference type="Proteomes" id="UP000410492"/>
    </source>
</evidence>
<evidence type="ECO:0000313" key="1">
    <source>
        <dbReference type="EMBL" id="VEN56180.1"/>
    </source>
</evidence>